<proteinExistence type="predicted"/>
<keyword evidence="4" id="KW-1185">Reference proteome</keyword>
<gene>
    <name evidence="3" type="ORF">PCON_07746</name>
</gene>
<accession>U4LCX2</accession>
<evidence type="ECO:0000256" key="2">
    <source>
        <dbReference type="SAM" id="SignalP"/>
    </source>
</evidence>
<reference evidence="3 4" key="1">
    <citation type="journal article" date="2013" name="PLoS Genet.">
        <title>The genome and development-dependent transcriptomes of Pyronema confluens: a window into fungal evolution.</title>
        <authorList>
            <person name="Traeger S."/>
            <person name="Altegoer F."/>
            <person name="Freitag M."/>
            <person name="Gabaldon T."/>
            <person name="Kempken F."/>
            <person name="Kumar A."/>
            <person name="Marcet-Houben M."/>
            <person name="Poggeler S."/>
            <person name="Stajich J.E."/>
            <person name="Nowrousian M."/>
        </authorList>
    </citation>
    <scope>NUCLEOTIDE SEQUENCE [LARGE SCALE GENOMIC DNA]</scope>
    <source>
        <strain evidence="4">CBS 100304</strain>
        <tissue evidence="3">Vegetative mycelium</tissue>
    </source>
</reference>
<dbReference type="AlphaFoldDB" id="U4LCX2"/>
<keyword evidence="1" id="KW-0812">Transmembrane</keyword>
<evidence type="ECO:0000313" key="3">
    <source>
        <dbReference type="EMBL" id="CCX29949.1"/>
    </source>
</evidence>
<name>U4LCX2_PYROM</name>
<keyword evidence="1" id="KW-0472">Membrane</keyword>
<evidence type="ECO:0008006" key="5">
    <source>
        <dbReference type="Google" id="ProtNLM"/>
    </source>
</evidence>
<feature type="signal peptide" evidence="2">
    <location>
        <begin position="1"/>
        <end position="24"/>
    </location>
</feature>
<organism evidence="3 4">
    <name type="scientific">Pyronema omphalodes (strain CBS 100304)</name>
    <name type="common">Pyronema confluens</name>
    <dbReference type="NCBI Taxonomy" id="1076935"/>
    <lineage>
        <taxon>Eukaryota</taxon>
        <taxon>Fungi</taxon>
        <taxon>Dikarya</taxon>
        <taxon>Ascomycota</taxon>
        <taxon>Pezizomycotina</taxon>
        <taxon>Pezizomycetes</taxon>
        <taxon>Pezizales</taxon>
        <taxon>Pyronemataceae</taxon>
        <taxon>Pyronema</taxon>
    </lineage>
</organism>
<evidence type="ECO:0000256" key="1">
    <source>
        <dbReference type="SAM" id="Phobius"/>
    </source>
</evidence>
<dbReference type="Proteomes" id="UP000018144">
    <property type="component" value="Unassembled WGS sequence"/>
</dbReference>
<dbReference type="EMBL" id="HF935393">
    <property type="protein sequence ID" value="CCX29949.1"/>
    <property type="molecule type" value="Genomic_DNA"/>
</dbReference>
<dbReference type="OrthoDB" id="5379822at2759"/>
<evidence type="ECO:0000313" key="4">
    <source>
        <dbReference type="Proteomes" id="UP000018144"/>
    </source>
</evidence>
<feature type="chain" id="PRO_5004651249" description="Integral membrane protein" evidence="2">
    <location>
        <begin position="25"/>
        <end position="323"/>
    </location>
</feature>
<protein>
    <recommendedName>
        <fullName evidence="5">Integral membrane protein</fullName>
    </recommendedName>
</protein>
<feature type="transmembrane region" description="Helical" evidence="1">
    <location>
        <begin position="136"/>
        <end position="156"/>
    </location>
</feature>
<sequence length="323" mass="35950">MTRKRKAIFSIVLLVLFLVASVCGHDILVFNDTTGLPSCAYSCKDLYSAQFECPPGANGVGCFCNSQFISKKSATWGCDESCVVEGNRRRVSGFLSAVCGTRGSGNEGNDDAKSDITDAKKDPQTEKVSDWWKRNWPYFFLSFMIVFIVILTLAFVGPIRRYIRRQIISGHSRGVGQGVPPYWEPTPPGSRVSYVPFSQRSPQQTVLPTHSRTWNGRSSTPMIQTEYRGSTPYLNQGRSVSYIGVNTSTPTLAPPPGPPVRTLFATQVEDPTKQENWERRAQTLHESRGWFARNVFWKKGDATENTAEKGYQSVDPNNIGKAV</sequence>
<keyword evidence="2" id="KW-0732">Signal</keyword>
<keyword evidence="1" id="KW-1133">Transmembrane helix</keyword>